<dbReference type="InterPro" id="IPR027417">
    <property type="entry name" value="P-loop_NTPase"/>
</dbReference>
<dbReference type="Gene3D" id="3.40.1360.10">
    <property type="match status" value="1"/>
</dbReference>
<dbReference type="PANTHER" id="PTHR43581">
    <property type="entry name" value="ATP/GTP PHOSPHATASE"/>
    <property type="match status" value="1"/>
</dbReference>
<dbReference type="PANTHER" id="PTHR43581:SF3">
    <property type="entry name" value="AAA+ ATPASE DOMAIN-CONTAINING PROTEIN"/>
    <property type="match status" value="1"/>
</dbReference>
<reference evidence="2 3" key="1">
    <citation type="submission" date="2017-11" db="EMBL/GenBank/DDBJ databases">
        <title>Complete genome sequence of Spiroplasma clarkii CN-5 (DSM 19994).</title>
        <authorList>
            <person name="Tsai Y.-M."/>
            <person name="Chang A."/>
            <person name="Lo W.-S."/>
            <person name="Kuo C.-H."/>
        </authorList>
    </citation>
    <scope>NUCLEOTIDE SEQUENCE [LARGE SCALE GENOMIC DNA]</scope>
    <source>
        <strain evidence="2 3">CN-5</strain>
    </source>
</reference>
<evidence type="ECO:0000313" key="2">
    <source>
        <dbReference type="EMBL" id="ATX71160.1"/>
    </source>
</evidence>
<dbReference type="Gene3D" id="3.40.50.300">
    <property type="entry name" value="P-loop containing nucleotide triphosphate hydrolases"/>
    <property type="match status" value="1"/>
</dbReference>
<dbReference type="Proteomes" id="UP000231179">
    <property type="component" value="Chromosome"/>
</dbReference>
<dbReference type="InterPro" id="IPR051396">
    <property type="entry name" value="Bact_Antivir_Def_Nuclease"/>
</dbReference>
<dbReference type="CDD" id="cd00267">
    <property type="entry name" value="ABC_ATPase"/>
    <property type="match status" value="1"/>
</dbReference>
<proteinExistence type="predicted"/>
<protein>
    <recommendedName>
        <fullName evidence="1">Endonuclease GajA/Old nuclease/RecF-like AAA domain-containing protein</fullName>
    </recommendedName>
</protein>
<dbReference type="InterPro" id="IPR041685">
    <property type="entry name" value="AAA_GajA/Old/RecF-like"/>
</dbReference>
<dbReference type="EMBL" id="CP024870">
    <property type="protein sequence ID" value="ATX71160.1"/>
    <property type="molecule type" value="Genomic_DNA"/>
</dbReference>
<accession>A0A2K8KHK1</accession>
<evidence type="ECO:0000259" key="1">
    <source>
        <dbReference type="Pfam" id="PF13175"/>
    </source>
</evidence>
<organism evidence="2 3">
    <name type="scientific">Spiroplasma clarkii</name>
    <dbReference type="NCBI Taxonomy" id="2139"/>
    <lineage>
        <taxon>Bacteria</taxon>
        <taxon>Bacillati</taxon>
        <taxon>Mycoplasmatota</taxon>
        <taxon>Mollicutes</taxon>
        <taxon>Entomoplasmatales</taxon>
        <taxon>Spiroplasmataceae</taxon>
        <taxon>Spiroplasma</taxon>
    </lineage>
</organism>
<dbReference type="SUPFAM" id="SSF52540">
    <property type="entry name" value="P-loop containing nucleoside triphosphate hydrolases"/>
    <property type="match status" value="1"/>
</dbReference>
<gene>
    <name evidence="2" type="ORF">SCLAR_v1c08520</name>
</gene>
<keyword evidence="3" id="KW-1185">Reference proteome</keyword>
<name>A0A2K8KHK1_9MOLU</name>
<dbReference type="Pfam" id="PF13175">
    <property type="entry name" value="AAA_15"/>
    <property type="match status" value="1"/>
</dbReference>
<dbReference type="AlphaFoldDB" id="A0A2K8KHK1"/>
<sequence>MSERYLKYKQYRNIAIDVSDTKDEKKVKLILNTSIRNLGELVVLIGPNNVGKSNILRSLNSLNQATLSTKLDKPSFYEYDKAEPEICLVYNENKYKCSYFINEKTNYYEHNLNGENIETKITVPQLVEKIIEFGILILNHYLEELSHENRNHDYQYGRNISQLIINAQNAISFFQNISDFNKYILHIDENDNVMFDLKGEMSTAVPTTYEAYLYLVKSGKYQWIKEKVDSSDEHIIGDEYISIRKMFANLISADVHISNIFTEKYGFNIVPKVYEFIEPNFNINNLTSRIDNDILPTNCFNIFFKNIILDKFKIDKDKINSIYEKEKSGSYPGSLRKLEAEINEKLIEVSKDFNAIYNKNKSKYKFSIEVSESKFSFAITSDNEVISLARQSEGFKWFFSFYFDFLITNNIKKGDIILIDEAGSKLHPQGCVELRKFLKKFALDNEVTIVIATHSPFMISNDHLDELRIIKQNKNSLDIINRFTVDEFDSSDSNVTKNILDALTVQKHVIFNPENTIIFVEGITDYCYLTAFKKLLNQDNVYFLPFQGVAGPEKILSELSNIMKNPVCLVDGDEAGSEFASKAKEKDIKCYSLKEAGSTFKDIEDLFSKEMREKFKLDSKKFNNAVQFKNAVENENIKVDEKTRKNFEKVFSLITRES</sequence>
<feature type="domain" description="Endonuclease GajA/Old nuclease/RecF-like AAA" evidence="1">
    <location>
        <begin position="8"/>
        <end position="459"/>
    </location>
</feature>
<dbReference type="RefSeq" id="WP_100254701.1">
    <property type="nucleotide sequence ID" value="NZ_CP024870.1"/>
</dbReference>
<evidence type="ECO:0000313" key="3">
    <source>
        <dbReference type="Proteomes" id="UP000231179"/>
    </source>
</evidence>